<organism evidence="2 3">
    <name type="scientific">Streptomyces salinarius</name>
    <dbReference type="NCBI Taxonomy" id="2762598"/>
    <lineage>
        <taxon>Bacteria</taxon>
        <taxon>Bacillati</taxon>
        <taxon>Actinomycetota</taxon>
        <taxon>Actinomycetes</taxon>
        <taxon>Kitasatosporales</taxon>
        <taxon>Streptomycetaceae</taxon>
        <taxon>Streptomyces</taxon>
    </lineage>
</organism>
<feature type="region of interest" description="Disordered" evidence="1">
    <location>
        <begin position="77"/>
        <end position="100"/>
    </location>
</feature>
<accession>A0ABW8BBK3</accession>
<reference evidence="2 3" key="1">
    <citation type="submission" date="2024-07" db="EMBL/GenBank/DDBJ databases">
        <title>Whole genome sequencing of Prodigiosin pigment-producing Streptomyces salinarius isolated from rhizosphere soil of Arachis hypogaea.</title>
        <authorList>
            <person name="Vidhya A."/>
            <person name="Ramya S."/>
        </authorList>
    </citation>
    <scope>NUCLEOTIDE SEQUENCE [LARGE SCALE GENOMIC DNA]</scope>
    <source>
        <strain evidence="2 3">VRMG2420</strain>
    </source>
</reference>
<feature type="region of interest" description="Disordered" evidence="1">
    <location>
        <begin position="1"/>
        <end position="40"/>
    </location>
</feature>
<evidence type="ECO:0000313" key="3">
    <source>
        <dbReference type="Proteomes" id="UP001614264"/>
    </source>
</evidence>
<gene>
    <name evidence="2" type="ORF">AB4829_17505</name>
</gene>
<dbReference type="RefSeq" id="WP_399593110.1">
    <property type="nucleotide sequence ID" value="NZ_JBITPR010000042.1"/>
</dbReference>
<evidence type="ECO:0000313" key="2">
    <source>
        <dbReference type="EMBL" id="MFI7872378.1"/>
    </source>
</evidence>
<keyword evidence="3" id="KW-1185">Reference proteome</keyword>
<feature type="compositionally biased region" description="Basic and acidic residues" evidence="1">
    <location>
        <begin position="29"/>
        <end position="39"/>
    </location>
</feature>
<name>A0ABW8BBK3_9ACTN</name>
<proteinExistence type="predicted"/>
<dbReference type="EMBL" id="JBITPR010000042">
    <property type="protein sequence ID" value="MFI7872378.1"/>
    <property type="molecule type" value="Genomic_DNA"/>
</dbReference>
<comment type="caution">
    <text evidence="2">The sequence shown here is derived from an EMBL/GenBank/DDBJ whole genome shotgun (WGS) entry which is preliminary data.</text>
</comment>
<protein>
    <submittedName>
        <fullName evidence="2">Uncharacterized protein</fullName>
    </submittedName>
</protein>
<dbReference type="Proteomes" id="UP001614264">
    <property type="component" value="Unassembled WGS sequence"/>
</dbReference>
<evidence type="ECO:0000256" key="1">
    <source>
        <dbReference type="SAM" id="MobiDB-lite"/>
    </source>
</evidence>
<sequence length="170" mass="18353">MKRMMVRAMPGEKARQAASAVGQDLQEWSPERGGEEGVRARLPVAVVHGGDGDDDARGDVREQPAQLLARVVGDRAGSVDAPGLQRPDVSVPGRCPASRSAQAAATPYRAWASPRMSSRNWPTWSTSCMHSIRKPAVIHAVCASAPLARHHRLRYRLATVTSFSVTYADS</sequence>